<dbReference type="NCBIfam" id="TIGR03426">
    <property type="entry name" value="shape_MreD"/>
    <property type="match status" value="1"/>
</dbReference>
<name>A0ABU0AF73_9BACI</name>
<dbReference type="Pfam" id="PF04093">
    <property type="entry name" value="MreD"/>
    <property type="match status" value="1"/>
</dbReference>
<dbReference type="RefSeq" id="WP_307473868.1">
    <property type="nucleotide sequence ID" value="NZ_JAUSUB010000006.1"/>
</dbReference>
<evidence type="ECO:0000256" key="7">
    <source>
        <dbReference type="ARBA" id="ARBA00023136"/>
    </source>
</evidence>
<dbReference type="EMBL" id="JAUSUB010000006">
    <property type="protein sequence ID" value="MDQ0269908.1"/>
    <property type="molecule type" value="Genomic_DNA"/>
</dbReference>
<keyword evidence="5" id="KW-0133">Cell shape</keyword>
<evidence type="ECO:0000313" key="9">
    <source>
        <dbReference type="EMBL" id="MDQ0269908.1"/>
    </source>
</evidence>
<keyword evidence="7 8" id="KW-0472">Membrane</keyword>
<evidence type="ECO:0000313" key="10">
    <source>
        <dbReference type="Proteomes" id="UP001238088"/>
    </source>
</evidence>
<evidence type="ECO:0000256" key="4">
    <source>
        <dbReference type="ARBA" id="ARBA00022692"/>
    </source>
</evidence>
<reference evidence="9 10" key="1">
    <citation type="submission" date="2023-07" db="EMBL/GenBank/DDBJ databases">
        <title>Genomic Encyclopedia of Type Strains, Phase IV (KMG-IV): sequencing the most valuable type-strain genomes for metagenomic binning, comparative biology and taxonomic classification.</title>
        <authorList>
            <person name="Goeker M."/>
        </authorList>
    </citation>
    <scope>NUCLEOTIDE SEQUENCE [LARGE SCALE GENOMIC DNA]</scope>
    <source>
        <strain evidence="9 10">DSM 23494</strain>
    </source>
</reference>
<dbReference type="InterPro" id="IPR007227">
    <property type="entry name" value="Cell_shape_determining_MreD"/>
</dbReference>
<keyword evidence="4 8" id="KW-0812">Transmembrane</keyword>
<comment type="subcellular location">
    <subcellularLocation>
        <location evidence="1">Cell membrane</location>
        <topology evidence="1">Multi-pass membrane protein</topology>
    </subcellularLocation>
</comment>
<feature type="transmembrane region" description="Helical" evidence="8">
    <location>
        <begin position="102"/>
        <end position="126"/>
    </location>
</feature>
<comment type="caution">
    <text evidence="9">The sequence shown here is derived from an EMBL/GenBank/DDBJ whole genome shotgun (WGS) entry which is preliminary data.</text>
</comment>
<protein>
    <submittedName>
        <fullName evidence="9">Rod shape-determining protein MreD</fullName>
    </submittedName>
</protein>
<keyword evidence="10" id="KW-1185">Reference proteome</keyword>
<accession>A0ABU0AF73</accession>
<feature type="transmembrane region" description="Helical" evidence="8">
    <location>
        <begin position="138"/>
        <end position="159"/>
    </location>
</feature>
<evidence type="ECO:0000256" key="5">
    <source>
        <dbReference type="ARBA" id="ARBA00022960"/>
    </source>
</evidence>
<dbReference type="Proteomes" id="UP001238088">
    <property type="component" value="Unassembled WGS sequence"/>
</dbReference>
<feature type="transmembrane region" description="Helical" evidence="8">
    <location>
        <begin position="70"/>
        <end position="90"/>
    </location>
</feature>
<evidence type="ECO:0000256" key="6">
    <source>
        <dbReference type="ARBA" id="ARBA00022989"/>
    </source>
</evidence>
<feature type="transmembrane region" description="Helical" evidence="8">
    <location>
        <begin position="39"/>
        <end position="58"/>
    </location>
</feature>
<evidence type="ECO:0000256" key="1">
    <source>
        <dbReference type="ARBA" id="ARBA00004651"/>
    </source>
</evidence>
<evidence type="ECO:0000256" key="8">
    <source>
        <dbReference type="SAM" id="Phobius"/>
    </source>
</evidence>
<proteinExistence type="inferred from homology"/>
<evidence type="ECO:0000256" key="2">
    <source>
        <dbReference type="ARBA" id="ARBA00007776"/>
    </source>
</evidence>
<comment type="similarity">
    <text evidence="2">Belongs to the MreD family.</text>
</comment>
<evidence type="ECO:0000256" key="3">
    <source>
        <dbReference type="ARBA" id="ARBA00022475"/>
    </source>
</evidence>
<sequence length="172" mass="19710">MRKVILPLLFILLFVFESTFVQMVPPKEFFGGERFLIPHFLMIAILFLTIYGSAKYGILYGVIFGLLFDIVYIEVIGIYLFLFPVIAYIVSQVMRVLQNNMVVTSLVVLFGVAVLESGSYGMNLIIGRTEMTFADFSFIRLIPTLIINLVFIILAVYPLKRHFEKFIESLSE</sequence>
<gene>
    <name evidence="9" type="ORF">J2S17_001780</name>
</gene>
<keyword evidence="6 8" id="KW-1133">Transmembrane helix</keyword>
<organism evidence="9 10">
    <name type="scientific">Cytobacillus purgationiresistens</name>
    <dbReference type="NCBI Taxonomy" id="863449"/>
    <lineage>
        <taxon>Bacteria</taxon>
        <taxon>Bacillati</taxon>
        <taxon>Bacillota</taxon>
        <taxon>Bacilli</taxon>
        <taxon>Bacillales</taxon>
        <taxon>Bacillaceae</taxon>
        <taxon>Cytobacillus</taxon>
    </lineage>
</organism>
<keyword evidence="3" id="KW-1003">Cell membrane</keyword>